<dbReference type="Pfam" id="PF01526">
    <property type="entry name" value="DDE_Tnp_Tn3"/>
    <property type="match status" value="1"/>
</dbReference>
<protein>
    <recommendedName>
        <fullName evidence="2">Tn3 transposase DDE domain-containing protein</fullName>
    </recommendedName>
</protein>
<feature type="compositionally biased region" description="Basic and acidic residues" evidence="1">
    <location>
        <begin position="1"/>
        <end position="12"/>
    </location>
</feature>
<sequence length="136" mass="15066">MVGVRDRADRPGRSRGPLHPGRAARHLSDPVYRRKISRRLDKGESLHALRRDLRCAPQGTIVRPHSQDQTEQAWCLTLLTNAVTTWTAEYYGKAIGELRAQGRDVPDELLSFTAPATARTSAFSGFRERAGLTGSA</sequence>
<organism evidence="3 4">
    <name type="scientific">Streptosporangium brasiliense</name>
    <dbReference type="NCBI Taxonomy" id="47480"/>
    <lineage>
        <taxon>Bacteria</taxon>
        <taxon>Bacillati</taxon>
        <taxon>Actinomycetota</taxon>
        <taxon>Actinomycetes</taxon>
        <taxon>Streptosporangiales</taxon>
        <taxon>Streptosporangiaceae</taxon>
        <taxon>Streptosporangium</taxon>
    </lineage>
</organism>
<feature type="region of interest" description="Disordered" evidence="1">
    <location>
        <begin position="1"/>
        <end position="30"/>
    </location>
</feature>
<name>A0ABT9RM47_9ACTN</name>
<comment type="caution">
    <text evidence="3">The sequence shown here is derived from an EMBL/GenBank/DDBJ whole genome shotgun (WGS) entry which is preliminary data.</text>
</comment>
<evidence type="ECO:0000313" key="3">
    <source>
        <dbReference type="EMBL" id="MDP9869794.1"/>
    </source>
</evidence>
<reference evidence="3 4" key="1">
    <citation type="submission" date="2023-07" db="EMBL/GenBank/DDBJ databases">
        <title>Sequencing the genomes of 1000 actinobacteria strains.</title>
        <authorList>
            <person name="Klenk H.-P."/>
        </authorList>
    </citation>
    <scope>NUCLEOTIDE SEQUENCE [LARGE SCALE GENOMIC DNA]</scope>
    <source>
        <strain evidence="3 4">DSM 44109</strain>
    </source>
</reference>
<evidence type="ECO:0000256" key="1">
    <source>
        <dbReference type="SAM" id="MobiDB-lite"/>
    </source>
</evidence>
<accession>A0ABT9RM47</accession>
<feature type="domain" description="Tn3 transposase DDE" evidence="2">
    <location>
        <begin position="25"/>
        <end position="120"/>
    </location>
</feature>
<dbReference type="InterPro" id="IPR002513">
    <property type="entry name" value="Tn3_Tnp_DDE_dom"/>
</dbReference>
<dbReference type="Proteomes" id="UP001230426">
    <property type="component" value="Unassembled WGS sequence"/>
</dbReference>
<keyword evidence="4" id="KW-1185">Reference proteome</keyword>
<dbReference type="EMBL" id="JAUSRB010000002">
    <property type="protein sequence ID" value="MDP9869794.1"/>
    <property type="molecule type" value="Genomic_DNA"/>
</dbReference>
<evidence type="ECO:0000259" key="2">
    <source>
        <dbReference type="Pfam" id="PF01526"/>
    </source>
</evidence>
<dbReference type="RefSeq" id="WP_306874122.1">
    <property type="nucleotide sequence ID" value="NZ_JAUSRB010000002.1"/>
</dbReference>
<evidence type="ECO:0000313" key="4">
    <source>
        <dbReference type="Proteomes" id="UP001230426"/>
    </source>
</evidence>
<proteinExistence type="predicted"/>
<gene>
    <name evidence="3" type="ORF">J2S55_009060</name>
</gene>